<dbReference type="Proteomes" id="UP000556026">
    <property type="component" value="Unassembled WGS sequence"/>
</dbReference>
<gene>
    <name evidence="2" type="ORF">GMST_19260</name>
</gene>
<feature type="transmembrane region" description="Helical" evidence="1">
    <location>
        <begin position="101"/>
        <end position="118"/>
    </location>
</feature>
<keyword evidence="1" id="KW-0472">Membrane</keyword>
<proteinExistence type="predicted"/>
<accession>A0A6V8MHX2</accession>
<name>A0A6V8MHX2_9BACT</name>
<evidence type="ECO:0000313" key="3">
    <source>
        <dbReference type="Proteomes" id="UP000556026"/>
    </source>
</evidence>
<organism evidence="2 3">
    <name type="scientific">Geomonas silvestris</name>
    <dbReference type="NCBI Taxonomy" id="2740184"/>
    <lineage>
        <taxon>Bacteria</taxon>
        <taxon>Pseudomonadati</taxon>
        <taxon>Thermodesulfobacteriota</taxon>
        <taxon>Desulfuromonadia</taxon>
        <taxon>Geobacterales</taxon>
        <taxon>Geobacteraceae</taxon>
        <taxon>Geomonas</taxon>
    </lineage>
</organism>
<keyword evidence="3" id="KW-1185">Reference proteome</keyword>
<evidence type="ECO:0008006" key="4">
    <source>
        <dbReference type="Google" id="ProtNLM"/>
    </source>
</evidence>
<dbReference type="EMBL" id="BLXX01000005">
    <property type="protein sequence ID" value="GFO59601.1"/>
    <property type="molecule type" value="Genomic_DNA"/>
</dbReference>
<reference evidence="3" key="1">
    <citation type="submission" date="2020-06" db="EMBL/GenBank/DDBJ databases">
        <title>Draft genomic sequence of Geomonas sp. Red330.</title>
        <authorList>
            <person name="Itoh H."/>
            <person name="Zhenxing X."/>
            <person name="Ushijima N."/>
            <person name="Masuda Y."/>
            <person name="Shiratori Y."/>
            <person name="Senoo K."/>
        </authorList>
    </citation>
    <scope>NUCLEOTIDE SEQUENCE [LARGE SCALE GENOMIC DNA]</scope>
    <source>
        <strain evidence="3">Red330</strain>
    </source>
</reference>
<comment type="caution">
    <text evidence="2">The sequence shown here is derived from an EMBL/GenBank/DDBJ whole genome shotgun (WGS) entry which is preliminary data.</text>
</comment>
<feature type="transmembrane region" description="Helical" evidence="1">
    <location>
        <begin position="216"/>
        <end position="237"/>
    </location>
</feature>
<keyword evidence="1" id="KW-1133">Transmembrane helix</keyword>
<feature type="transmembrane region" description="Helical" evidence="1">
    <location>
        <begin position="349"/>
        <end position="367"/>
    </location>
</feature>
<feature type="transmembrane region" description="Helical" evidence="1">
    <location>
        <begin position="315"/>
        <end position="337"/>
    </location>
</feature>
<sequence>MNTAAGQADKALQASMPRWLFILALLGTLAIILARSATTLADPDLWGYLSFGRLFWTQPGFPWHDTFSYLPTKPLWVYHEWLTGVLFYPVYHVAGAAGMQLLKYALVVATVAAVWAAARTRGGAGWAILGSLLLISPHFGFSYSPVRAQVFTYLFFPLTLLILETHRRDGNRRVLWFLAPLFVLWANFHGGFVSGLGIIGIYAAGALLERRDVVPYLQAGVLASLATLVNPYGYHYWTYLADALTMPRPQIDEWQSFTTAIGAGDYHANAVFFLLLAVIALMMLLSARKKSLLDAMVLGVTAYLAFGHVRHQSLFFLAMGVLAPSYVTLGLGEDYFAKKPAAARNWARYLVTLVFAALLVHGCRSFWGAHPFSLVLRSNDSEQNYPVGAVQYLKSKGIKGNILPEFSWGEYLMWELPGQCRVAMDGRYETVYPREVGEAYFAFMEGWTRGNRYLEEYPHTLVLTPPSTPAAWYVAHHGWKKIYGDADCVLFQRPQQ</sequence>
<feature type="transmembrane region" description="Helical" evidence="1">
    <location>
        <begin position="150"/>
        <end position="168"/>
    </location>
</feature>
<dbReference type="AlphaFoldDB" id="A0A6V8MHX2"/>
<evidence type="ECO:0000313" key="2">
    <source>
        <dbReference type="EMBL" id="GFO59601.1"/>
    </source>
</evidence>
<feature type="transmembrane region" description="Helical" evidence="1">
    <location>
        <begin position="174"/>
        <end position="204"/>
    </location>
</feature>
<protein>
    <recommendedName>
        <fullName evidence="4">Glycosyltransferase RgtA/B/C/D-like domain-containing protein</fullName>
    </recommendedName>
</protein>
<feature type="transmembrane region" description="Helical" evidence="1">
    <location>
        <begin position="124"/>
        <end position="143"/>
    </location>
</feature>
<feature type="transmembrane region" description="Helical" evidence="1">
    <location>
        <begin position="266"/>
        <end position="285"/>
    </location>
</feature>
<keyword evidence="1" id="KW-0812">Transmembrane</keyword>
<evidence type="ECO:0000256" key="1">
    <source>
        <dbReference type="SAM" id="Phobius"/>
    </source>
</evidence>